<accession>A0ACB8C3Q3</accession>
<proteinExistence type="predicted"/>
<organism evidence="1 2">
    <name type="scientific">Dermacentor silvarum</name>
    <name type="common">Tick</name>
    <dbReference type="NCBI Taxonomy" id="543639"/>
    <lineage>
        <taxon>Eukaryota</taxon>
        <taxon>Metazoa</taxon>
        <taxon>Ecdysozoa</taxon>
        <taxon>Arthropoda</taxon>
        <taxon>Chelicerata</taxon>
        <taxon>Arachnida</taxon>
        <taxon>Acari</taxon>
        <taxon>Parasitiformes</taxon>
        <taxon>Ixodida</taxon>
        <taxon>Ixodoidea</taxon>
        <taxon>Ixodidae</taxon>
        <taxon>Rhipicephalinae</taxon>
        <taxon>Dermacentor</taxon>
    </lineage>
</organism>
<protein>
    <submittedName>
        <fullName evidence="1">Uncharacterized protein</fullName>
    </submittedName>
</protein>
<evidence type="ECO:0000313" key="2">
    <source>
        <dbReference type="Proteomes" id="UP000821865"/>
    </source>
</evidence>
<dbReference type="EMBL" id="CM023478">
    <property type="protein sequence ID" value="KAH7933440.1"/>
    <property type="molecule type" value="Genomic_DNA"/>
</dbReference>
<keyword evidence="2" id="KW-1185">Reference proteome</keyword>
<sequence length="444" mass="50359">MTLTRSTNTSRLLGTRYPRNRESLLDSRPAVDNIESDDSDVEREHSLSIGDGAVEKNTYGDVANALGSSFRPFRRMELPCMSFADKPPCKNVAARSLKHQRIDRSHVLGLHGEVPGDKLTFPFLKNADKERHRRSLVTLPRLGSFVRRTRDHIGGAGRCYEQRNDFDCGDIQSSKHFQRSLVKTFNHHLGKRHAQSRHLDYDSNEDAKSRETATSVQQSKHRSFGVSESKGDLLPGDIEDMYRQNGYYILKVDQMTDEERSGTNNYMKSHVIPVVTISGSPSDDLFKSEEFQKFKKHAEKVVNAPIRQGYARFASAKPTLAPAFSPQVLDTLEYNGTIVRQYFYETFCAQKQGAATDVNLLESASIGKDAANIDEHHECLAIDKKKWHSRCRERLIWTYGMVVKPDGDAGWGVIAIRGSCTCSVWPRDPFEGRRPRMRLFIDDV</sequence>
<gene>
    <name evidence="1" type="ORF">HPB49_012536</name>
</gene>
<name>A0ACB8C3Q3_DERSI</name>
<comment type="caution">
    <text evidence="1">The sequence shown here is derived from an EMBL/GenBank/DDBJ whole genome shotgun (WGS) entry which is preliminary data.</text>
</comment>
<evidence type="ECO:0000313" key="1">
    <source>
        <dbReference type="EMBL" id="KAH7933440.1"/>
    </source>
</evidence>
<reference evidence="1" key="1">
    <citation type="submission" date="2020-05" db="EMBL/GenBank/DDBJ databases">
        <title>Large-scale comparative analyses of tick genomes elucidate their genetic diversity and vector capacities.</title>
        <authorList>
            <person name="Jia N."/>
            <person name="Wang J."/>
            <person name="Shi W."/>
            <person name="Du L."/>
            <person name="Sun Y."/>
            <person name="Zhan W."/>
            <person name="Jiang J."/>
            <person name="Wang Q."/>
            <person name="Zhang B."/>
            <person name="Ji P."/>
            <person name="Sakyi L.B."/>
            <person name="Cui X."/>
            <person name="Yuan T."/>
            <person name="Jiang B."/>
            <person name="Yang W."/>
            <person name="Lam T.T.-Y."/>
            <person name="Chang Q."/>
            <person name="Ding S."/>
            <person name="Wang X."/>
            <person name="Zhu J."/>
            <person name="Ruan X."/>
            <person name="Zhao L."/>
            <person name="Wei J."/>
            <person name="Que T."/>
            <person name="Du C."/>
            <person name="Cheng J."/>
            <person name="Dai P."/>
            <person name="Han X."/>
            <person name="Huang E."/>
            <person name="Gao Y."/>
            <person name="Liu J."/>
            <person name="Shao H."/>
            <person name="Ye R."/>
            <person name="Li L."/>
            <person name="Wei W."/>
            <person name="Wang X."/>
            <person name="Wang C."/>
            <person name="Yang T."/>
            <person name="Huo Q."/>
            <person name="Li W."/>
            <person name="Guo W."/>
            <person name="Chen H."/>
            <person name="Zhou L."/>
            <person name="Ni X."/>
            <person name="Tian J."/>
            <person name="Zhou Y."/>
            <person name="Sheng Y."/>
            <person name="Liu T."/>
            <person name="Pan Y."/>
            <person name="Xia L."/>
            <person name="Li J."/>
            <person name="Zhao F."/>
            <person name="Cao W."/>
        </authorList>
    </citation>
    <scope>NUCLEOTIDE SEQUENCE</scope>
    <source>
        <strain evidence="1">Dsil-2018</strain>
    </source>
</reference>
<dbReference type="Proteomes" id="UP000821865">
    <property type="component" value="Chromosome 9"/>
</dbReference>